<evidence type="ECO:0000313" key="3">
    <source>
        <dbReference type="Proteomes" id="UP001064971"/>
    </source>
</evidence>
<feature type="transmembrane region" description="Helical" evidence="1">
    <location>
        <begin position="74"/>
        <end position="92"/>
    </location>
</feature>
<keyword evidence="3" id="KW-1185">Reference proteome</keyword>
<dbReference type="EMBL" id="AP026561">
    <property type="protein sequence ID" value="BDP43894.1"/>
    <property type="molecule type" value="Genomic_DNA"/>
</dbReference>
<dbReference type="RefSeq" id="WP_264777731.1">
    <property type="nucleotide sequence ID" value="NZ_AP026561.1"/>
</dbReference>
<dbReference type="Proteomes" id="UP001064971">
    <property type="component" value="Plasmid pDAETH-1"/>
</dbReference>
<evidence type="ECO:0000256" key="1">
    <source>
        <dbReference type="SAM" id="Phobius"/>
    </source>
</evidence>
<feature type="transmembrane region" description="Helical" evidence="1">
    <location>
        <begin position="179"/>
        <end position="198"/>
    </location>
</feature>
<keyword evidence="1" id="KW-0812">Transmembrane</keyword>
<proteinExistence type="predicted"/>
<name>A0ABM8AJB7_9DEIO</name>
<gene>
    <name evidence="2" type="ORF">DAETH_38630</name>
</gene>
<keyword evidence="2" id="KW-0614">Plasmid</keyword>
<protein>
    <submittedName>
        <fullName evidence="2">Uncharacterized protein</fullName>
    </submittedName>
</protein>
<accession>A0ABM8AJB7</accession>
<feature type="transmembrane region" description="Helical" evidence="1">
    <location>
        <begin position="98"/>
        <end position="115"/>
    </location>
</feature>
<geneLocation type="plasmid" evidence="2 3">
    <name>pDAETH-1</name>
</geneLocation>
<organism evidence="2 3">
    <name type="scientific">Deinococcus aetherius</name>
    <dbReference type="NCBI Taxonomy" id="200252"/>
    <lineage>
        <taxon>Bacteria</taxon>
        <taxon>Thermotogati</taxon>
        <taxon>Deinococcota</taxon>
        <taxon>Deinococci</taxon>
        <taxon>Deinococcales</taxon>
        <taxon>Deinococcaceae</taxon>
        <taxon>Deinococcus</taxon>
    </lineage>
</organism>
<sequence length="200" mass="21485">MNKHPHTHGSTPASAPRPWARLLHRWPTVLGLVVAGLTAFDLKLDRDFVSVLSALIVLIAVVYPGAALLGRRQAAWWVLLTGLVVIAAILGLDLSVSPALVLFVAGLAALGWGLARDQWRAVRDLPLETVGMLAFSALAFTALSVEVSWAAYLVAGALVSHAVWDVVHLKWGRVVSASYAEFCWVLDLTLGAAILILMPR</sequence>
<keyword evidence="1" id="KW-1133">Transmembrane helix</keyword>
<reference evidence="2" key="1">
    <citation type="submission" date="2022-07" db="EMBL/GenBank/DDBJ databases">
        <title>Complete Genome Sequence of the Radioresistant Bacterium Deinococcus aetherius ST0316, Isolated from the Air Dust collected in Lower Stratosphere above Japan.</title>
        <authorList>
            <person name="Satoh K."/>
            <person name="Hagiwara K."/>
            <person name="Katsumata K."/>
            <person name="Kubo A."/>
            <person name="Yokobori S."/>
            <person name="Yamagishi A."/>
            <person name="Oono Y."/>
            <person name="Narumi I."/>
        </authorList>
    </citation>
    <scope>NUCLEOTIDE SEQUENCE</scope>
    <source>
        <strain evidence="2">ST0316</strain>
        <plasmid evidence="2">pDAETH-1</plasmid>
    </source>
</reference>
<evidence type="ECO:0000313" key="2">
    <source>
        <dbReference type="EMBL" id="BDP43894.1"/>
    </source>
</evidence>
<feature type="transmembrane region" description="Helical" evidence="1">
    <location>
        <begin position="48"/>
        <end position="69"/>
    </location>
</feature>
<keyword evidence="1" id="KW-0472">Membrane</keyword>